<evidence type="ECO:0000256" key="2">
    <source>
        <dbReference type="SAM" id="MobiDB-lite"/>
    </source>
</evidence>
<evidence type="ECO:0000256" key="1">
    <source>
        <dbReference type="ARBA" id="ARBA00022729"/>
    </source>
</evidence>
<feature type="compositionally biased region" description="Low complexity" evidence="2">
    <location>
        <begin position="12"/>
        <end position="22"/>
    </location>
</feature>
<feature type="compositionally biased region" description="Pro residues" evidence="2">
    <location>
        <begin position="315"/>
        <end position="332"/>
    </location>
</feature>
<gene>
    <name evidence="3" type="ORF">F7D14_08460</name>
</gene>
<dbReference type="Proteomes" id="UP000422569">
    <property type="component" value="Chromosome"/>
</dbReference>
<keyword evidence="1" id="KW-0732">Signal</keyword>
<name>A0A6B8M5U1_9HYPH</name>
<sequence>MLGDNESKTSSDAHAAASPAPVSREHEVWSGATAQAEKPQFVDDAPGDGCGMLESIPGFASFDLIGAGDIAGPVDGPVLDAAPWSWVRRLLVTYEDGSKAFYTGWLAAPRLVVTSGRCLYDHSRGAAREVAVEVAPAGNAAGRSWVKSSDFVTVTGWRENANPECDYGAITLAAPGLAGLGNFGLAWLPGGRPVGEWLNLSGYPVERSDEMQWFEGVRIIDASERFLFRTGGFHTAGAGSPLWLYLFRNGQRAQRYVCGMVGSNADQGNALRLHRDIYDNLLDWTKKASSAPQPASSPAAPPSVSTPPFAQQPAAPQPAPPPVVPPAPPPPAGDHVPTGAG</sequence>
<feature type="compositionally biased region" description="Low complexity" evidence="2">
    <location>
        <begin position="288"/>
        <end position="298"/>
    </location>
</feature>
<dbReference type="AlphaFoldDB" id="A0A6B8M5U1"/>
<dbReference type="PANTHER" id="PTHR15462">
    <property type="entry name" value="SERINE PROTEASE"/>
    <property type="match status" value="1"/>
</dbReference>
<feature type="region of interest" description="Disordered" evidence="2">
    <location>
        <begin position="288"/>
        <end position="341"/>
    </location>
</feature>
<feature type="compositionally biased region" description="Basic and acidic residues" evidence="2">
    <location>
        <begin position="1"/>
        <end position="11"/>
    </location>
</feature>
<dbReference type="SUPFAM" id="SSF50494">
    <property type="entry name" value="Trypsin-like serine proteases"/>
    <property type="match status" value="1"/>
</dbReference>
<dbReference type="Gene3D" id="2.40.10.10">
    <property type="entry name" value="Trypsin-like serine proteases"/>
    <property type="match status" value="2"/>
</dbReference>
<feature type="region of interest" description="Disordered" evidence="2">
    <location>
        <begin position="1"/>
        <end position="47"/>
    </location>
</feature>
<dbReference type="EMBL" id="CP044331">
    <property type="protein sequence ID" value="QGM97492.1"/>
    <property type="molecule type" value="Genomic_DNA"/>
</dbReference>
<evidence type="ECO:0000313" key="3">
    <source>
        <dbReference type="EMBL" id="QGM97492.1"/>
    </source>
</evidence>
<dbReference type="RefSeq" id="WP_016921411.1">
    <property type="nucleotide sequence ID" value="NZ_CP044331.1"/>
</dbReference>
<proteinExistence type="predicted"/>
<accession>A0A6B8M5U1</accession>
<dbReference type="InterPro" id="IPR009003">
    <property type="entry name" value="Peptidase_S1_PA"/>
</dbReference>
<dbReference type="PANTHER" id="PTHR15462:SF8">
    <property type="entry name" value="SERINE PROTEASE"/>
    <property type="match status" value="1"/>
</dbReference>
<evidence type="ECO:0008006" key="5">
    <source>
        <dbReference type="Google" id="ProtNLM"/>
    </source>
</evidence>
<protein>
    <recommendedName>
        <fullName evidence="5">Serine protease</fullName>
    </recommendedName>
</protein>
<organism evidence="3 4">
    <name type="scientific">Methylocystis parvus</name>
    <dbReference type="NCBI Taxonomy" id="134"/>
    <lineage>
        <taxon>Bacteria</taxon>
        <taxon>Pseudomonadati</taxon>
        <taxon>Pseudomonadota</taxon>
        <taxon>Alphaproteobacteria</taxon>
        <taxon>Hyphomicrobiales</taxon>
        <taxon>Methylocystaceae</taxon>
        <taxon>Methylocystis</taxon>
    </lineage>
</organism>
<evidence type="ECO:0000313" key="4">
    <source>
        <dbReference type="Proteomes" id="UP000422569"/>
    </source>
</evidence>
<dbReference type="InterPro" id="IPR043504">
    <property type="entry name" value="Peptidase_S1_PA_chymotrypsin"/>
</dbReference>
<dbReference type="InterPro" id="IPR050966">
    <property type="entry name" value="Glutamyl_endopeptidase"/>
</dbReference>
<keyword evidence="4" id="KW-1185">Reference proteome</keyword>
<dbReference type="KEGG" id="mpar:F7D14_08460"/>
<reference evidence="3 4" key="1">
    <citation type="submission" date="2019-09" db="EMBL/GenBank/DDBJ databases">
        <title>Isolation and complete genome sequencing of Methylocystis species.</title>
        <authorList>
            <person name="Rumah B.L."/>
            <person name="Stead C.E."/>
            <person name="Stevens B.C."/>
            <person name="Minton N.P."/>
            <person name="Grosse-Honebrink A."/>
            <person name="Zhang Y."/>
        </authorList>
    </citation>
    <scope>NUCLEOTIDE SEQUENCE [LARGE SCALE GENOMIC DNA]</scope>
    <source>
        <strain evidence="3 4">BRCS2</strain>
    </source>
</reference>